<name>A0A9Q0K533_9MAGN</name>
<gene>
    <name evidence="2" type="ORF">NE237_022239</name>
</gene>
<sequence length="353" mass="38060">MPKKVYITRRSWASRRSKPVEISTSSRPLLVRRVRQPLLARRGLRPLMRGGPENLQHHVLSFIVFVVYISSPAAASGCFSIIAIAILSLSGPQDLEALKTPQITAPYLVLEVLDKIKKSFAIDFGHRLWLGFSHDGHLTKGTRVASMMVDGLNSRSFEEHQVINQVLQGVNDSHSEGVDRENYTLLGCVPLVVQAKVDIARSTDSGLDGAANWGREVDCYGVSPTDGITVVAPSLVRNGIDLGKFLGFPSKEHAMPNLDYAREWEGTRDSKCANAWDQIGGMIPQGNGPAIGSISGSGAISHMASGEEATMSNVFGLVVVGIPLASELSMVATGDLPDQQTQQGYCRVGQGLV</sequence>
<keyword evidence="1" id="KW-1133">Transmembrane helix</keyword>
<reference evidence="2" key="1">
    <citation type="journal article" date="2023" name="Plant J.">
        <title>The genome of the king protea, Protea cynaroides.</title>
        <authorList>
            <person name="Chang J."/>
            <person name="Duong T.A."/>
            <person name="Schoeman C."/>
            <person name="Ma X."/>
            <person name="Roodt D."/>
            <person name="Barker N."/>
            <person name="Li Z."/>
            <person name="Van de Peer Y."/>
            <person name="Mizrachi E."/>
        </authorList>
    </citation>
    <scope>NUCLEOTIDE SEQUENCE</scope>
    <source>
        <tissue evidence="2">Young leaves</tissue>
    </source>
</reference>
<dbReference type="AlphaFoldDB" id="A0A9Q0K533"/>
<protein>
    <submittedName>
        <fullName evidence="2">Uncharacterized protein</fullName>
    </submittedName>
</protein>
<proteinExistence type="predicted"/>
<dbReference type="Proteomes" id="UP001141806">
    <property type="component" value="Unassembled WGS sequence"/>
</dbReference>
<comment type="caution">
    <text evidence="2">The sequence shown here is derived from an EMBL/GenBank/DDBJ whole genome shotgun (WGS) entry which is preliminary data.</text>
</comment>
<dbReference type="EMBL" id="JAMYWD010000008">
    <property type="protein sequence ID" value="KAJ4962300.1"/>
    <property type="molecule type" value="Genomic_DNA"/>
</dbReference>
<organism evidence="2 3">
    <name type="scientific">Protea cynaroides</name>
    <dbReference type="NCBI Taxonomy" id="273540"/>
    <lineage>
        <taxon>Eukaryota</taxon>
        <taxon>Viridiplantae</taxon>
        <taxon>Streptophyta</taxon>
        <taxon>Embryophyta</taxon>
        <taxon>Tracheophyta</taxon>
        <taxon>Spermatophyta</taxon>
        <taxon>Magnoliopsida</taxon>
        <taxon>Proteales</taxon>
        <taxon>Proteaceae</taxon>
        <taxon>Protea</taxon>
    </lineage>
</organism>
<evidence type="ECO:0000256" key="1">
    <source>
        <dbReference type="SAM" id="Phobius"/>
    </source>
</evidence>
<keyword evidence="1" id="KW-0812">Transmembrane</keyword>
<keyword evidence="1" id="KW-0472">Membrane</keyword>
<accession>A0A9Q0K533</accession>
<evidence type="ECO:0000313" key="3">
    <source>
        <dbReference type="Proteomes" id="UP001141806"/>
    </source>
</evidence>
<evidence type="ECO:0000313" key="2">
    <source>
        <dbReference type="EMBL" id="KAJ4962300.1"/>
    </source>
</evidence>
<keyword evidence="3" id="KW-1185">Reference proteome</keyword>
<feature type="transmembrane region" description="Helical" evidence="1">
    <location>
        <begin position="59"/>
        <end position="89"/>
    </location>
</feature>